<accession>A0AAV8T8U4</accession>
<evidence type="ECO:0000259" key="2">
    <source>
        <dbReference type="PROSITE" id="PS51925"/>
    </source>
</evidence>
<dbReference type="AlphaFoldDB" id="A0AAV8T8U4"/>
<dbReference type="InterPro" id="IPR003121">
    <property type="entry name" value="SWIB_MDM2_domain"/>
</dbReference>
<keyword evidence="4" id="KW-1185">Reference proteome</keyword>
<dbReference type="InterPro" id="IPR019835">
    <property type="entry name" value="SWIB_domain"/>
</dbReference>
<evidence type="ECO:0000313" key="3">
    <source>
        <dbReference type="EMBL" id="KAJ8763221.1"/>
    </source>
</evidence>
<protein>
    <recommendedName>
        <fullName evidence="2">DM2 domain-containing protein</fullName>
    </recommendedName>
</protein>
<reference evidence="3 4" key="1">
    <citation type="submission" date="2021-09" db="EMBL/GenBank/DDBJ databases">
        <title>Genomic insights and catalytic innovation underlie evolution of tropane alkaloids biosynthesis.</title>
        <authorList>
            <person name="Wang Y.-J."/>
            <person name="Tian T."/>
            <person name="Huang J.-P."/>
            <person name="Huang S.-X."/>
        </authorList>
    </citation>
    <scope>NUCLEOTIDE SEQUENCE [LARGE SCALE GENOMIC DNA]</scope>
    <source>
        <strain evidence="3">KIB-2018</strain>
        <tissue evidence="3">Leaf</tissue>
    </source>
</reference>
<feature type="compositionally biased region" description="Low complexity" evidence="1">
    <location>
        <begin position="22"/>
        <end position="36"/>
    </location>
</feature>
<dbReference type="PROSITE" id="PS51925">
    <property type="entry name" value="SWIB_MDM2"/>
    <property type="match status" value="1"/>
</dbReference>
<dbReference type="SUPFAM" id="SSF47592">
    <property type="entry name" value="SWIB/MDM2 domain"/>
    <property type="match status" value="1"/>
</dbReference>
<dbReference type="Proteomes" id="UP001159364">
    <property type="component" value="Linkage Group LG06"/>
</dbReference>
<dbReference type="CDD" id="cd10567">
    <property type="entry name" value="SWIB-MDM2_like"/>
    <property type="match status" value="1"/>
</dbReference>
<feature type="domain" description="DM2" evidence="2">
    <location>
        <begin position="57"/>
        <end position="135"/>
    </location>
</feature>
<dbReference type="PANTHER" id="PTHR13844">
    <property type="entry name" value="SWI/SNF-RELATED MATRIX-ASSOCIATED ACTIN-DEPENDENT REGULATOR OF CHROMATIN SUBFAMILY D"/>
    <property type="match status" value="1"/>
</dbReference>
<feature type="region of interest" description="Disordered" evidence="1">
    <location>
        <begin position="22"/>
        <end position="54"/>
    </location>
</feature>
<gene>
    <name evidence="3" type="ORF">K2173_025606</name>
</gene>
<comment type="caution">
    <text evidence="3">The sequence shown here is derived from an EMBL/GenBank/DDBJ whole genome shotgun (WGS) entry which is preliminary data.</text>
</comment>
<dbReference type="SMART" id="SM00151">
    <property type="entry name" value="SWIB"/>
    <property type="match status" value="1"/>
</dbReference>
<evidence type="ECO:0000313" key="4">
    <source>
        <dbReference type="Proteomes" id="UP001159364"/>
    </source>
</evidence>
<dbReference type="InterPro" id="IPR036885">
    <property type="entry name" value="SWIB_MDM2_dom_sf"/>
</dbReference>
<proteinExistence type="predicted"/>
<organism evidence="3 4">
    <name type="scientific">Erythroxylum novogranatense</name>
    <dbReference type="NCBI Taxonomy" id="1862640"/>
    <lineage>
        <taxon>Eukaryota</taxon>
        <taxon>Viridiplantae</taxon>
        <taxon>Streptophyta</taxon>
        <taxon>Embryophyta</taxon>
        <taxon>Tracheophyta</taxon>
        <taxon>Spermatophyta</taxon>
        <taxon>Magnoliopsida</taxon>
        <taxon>eudicotyledons</taxon>
        <taxon>Gunneridae</taxon>
        <taxon>Pentapetalae</taxon>
        <taxon>rosids</taxon>
        <taxon>fabids</taxon>
        <taxon>Malpighiales</taxon>
        <taxon>Erythroxylaceae</taxon>
        <taxon>Erythroxylum</taxon>
    </lineage>
</organism>
<evidence type="ECO:0000256" key="1">
    <source>
        <dbReference type="SAM" id="MobiDB-lite"/>
    </source>
</evidence>
<sequence>MSLASSRVFKACRALLAPSKSPAATAAANAPTTATKAKPKTRAKTKTEGVVPRKPAGILMAKPVSPVLRNFLGVSEASRTDVVKRIWDHIKQNNLQNPADKKEIICDEKLKVIFDGREKVGMLEMPKLISRHFVKTA</sequence>
<dbReference type="Pfam" id="PF02201">
    <property type="entry name" value="SWIB"/>
    <property type="match status" value="1"/>
</dbReference>
<dbReference type="EMBL" id="JAIWQS010000006">
    <property type="protein sequence ID" value="KAJ8763221.1"/>
    <property type="molecule type" value="Genomic_DNA"/>
</dbReference>
<name>A0AAV8T8U4_9ROSI</name>
<dbReference type="Gene3D" id="1.10.245.10">
    <property type="entry name" value="SWIB/MDM2 domain"/>
    <property type="match status" value="1"/>
</dbReference>